<feature type="domain" description="DUF4097" evidence="1">
    <location>
        <begin position="17"/>
        <end position="276"/>
    </location>
</feature>
<dbReference type="Pfam" id="PF13349">
    <property type="entry name" value="DUF4097"/>
    <property type="match status" value="1"/>
</dbReference>
<protein>
    <recommendedName>
        <fullName evidence="1">DUF4097 domain-containing protein</fullName>
    </recommendedName>
</protein>
<name>A0A345XVJ6_9ACTN</name>
<sequence>MPAFDTPEPISVTIELPVGDVRIIASDRADTTVTVAPTDADRDSDVKAAERVRVDYSGGRLLVKAPKQYLRFGESGSADVHIELPTGSQLRGTVTSAALRCEGRLGACRFKSGMGDIELAETDALHVEAGISDVVAERVNGHAEVVLGSGSARLVEVVGSVVAKNTNGDIWVGLAHDDAWLTAGNGPISVDQAESSVVAKAANGSIRVGGIVRGSTSVETGVGELELGIRAGTAARLDVRTRRGSVRNGLTSAEGPEAAEETAQVRARTSLGDIVIRRA</sequence>
<reference evidence="2 3" key="1">
    <citation type="submission" date="2018-07" db="EMBL/GenBank/DDBJ databases">
        <title>Draft genome of the type strain Streptomyces armeniacus ATCC 15676.</title>
        <authorList>
            <person name="Labana P."/>
            <person name="Gosse J.T."/>
            <person name="Boddy C.N."/>
        </authorList>
    </citation>
    <scope>NUCLEOTIDE SEQUENCE [LARGE SCALE GENOMIC DNA]</scope>
    <source>
        <strain evidence="2 3">ATCC 15676</strain>
    </source>
</reference>
<evidence type="ECO:0000313" key="3">
    <source>
        <dbReference type="Proteomes" id="UP000254425"/>
    </source>
</evidence>
<keyword evidence="3" id="KW-1185">Reference proteome</keyword>
<dbReference type="RefSeq" id="WP_208881975.1">
    <property type="nucleotide sequence ID" value="NZ_CP031320.1"/>
</dbReference>
<evidence type="ECO:0000313" key="2">
    <source>
        <dbReference type="EMBL" id="AXK35662.1"/>
    </source>
</evidence>
<organism evidence="2 3">
    <name type="scientific">Streptomyces armeniacus</name>
    <dbReference type="NCBI Taxonomy" id="83291"/>
    <lineage>
        <taxon>Bacteria</taxon>
        <taxon>Bacillati</taxon>
        <taxon>Actinomycetota</taxon>
        <taxon>Actinomycetes</taxon>
        <taxon>Kitasatosporales</taxon>
        <taxon>Streptomycetaceae</taxon>
        <taxon>Streptomyces</taxon>
    </lineage>
</organism>
<dbReference type="EMBL" id="CP031320">
    <property type="protein sequence ID" value="AXK35662.1"/>
    <property type="molecule type" value="Genomic_DNA"/>
</dbReference>
<evidence type="ECO:0000259" key="1">
    <source>
        <dbReference type="Pfam" id="PF13349"/>
    </source>
</evidence>
<dbReference type="AlphaFoldDB" id="A0A345XVJ6"/>
<proteinExistence type="predicted"/>
<dbReference type="KEGG" id="sarm:DVA86_26510"/>
<accession>A0A345XVJ6</accession>
<dbReference type="InterPro" id="IPR025164">
    <property type="entry name" value="Toastrack_DUF4097"/>
</dbReference>
<gene>
    <name evidence="2" type="ORF">DVA86_26510</name>
</gene>
<dbReference type="Proteomes" id="UP000254425">
    <property type="component" value="Chromosome"/>
</dbReference>